<gene>
    <name evidence="3" type="ORF">G7Y89_g14953</name>
</gene>
<dbReference type="Pfam" id="PF24883">
    <property type="entry name" value="NPHP3_N"/>
    <property type="match status" value="1"/>
</dbReference>
<name>A0A8H4QX35_9HELO</name>
<sequence>MLLFPRRNPTPTVTSNEEVFFQFKIVNSNLVNFTIDPLSLTVSIAGLLGLALQLKDILMVLVTDVKDAPKAISDLSSQVLALQGVSAQFQPVIKKDETQIDPSSVLFAVTSNCQAEIKALLALLPNMSTLGSWEKTWTRLKWPFQKKELEEIMIKFVLLIKTSQEVSEVLKQDLDALKQISVLSSRFNTFSSIVDEKAGAAKRQRLKVLDLIRGLPNIVDNISDVKESAASSLEIEYISHPLYIAKAVLKQHLESFRGNEDHIASIISNLKTSSANTELTGFEGELISLTRKSLSPRYIIIDALDELKDDGRKNILLPILQRLANNGLKILITSRSHTPDIRQCLVEVPEVVIKARNSDIIVILEQRFLVGDFAEMLTPDLEKMIREKIVKSAQGMFLLAEHHISSIQDQPTVWDMQRALEDIPEGLEETFNAMFQRIKDLGQNGHLHLYAARFWPEHAKKSSFSPEVVRIVVDWMLGPSFQAGLILTENFGRIRNGSYADRTPLNIAAAFELIPVLEKLIARRQKNNNLFNAEELRDIRDLASLRRNHEITKIMGRAEEAERSIFLTTIKTSVSEQPLHAYGISRHRLDLVEILIKAKMDPNNADECGKTPLHKVAALAAPFGDDWDDTFASQRRK</sequence>
<dbReference type="PANTHER" id="PTHR10039">
    <property type="entry name" value="AMELOGENIN"/>
    <property type="match status" value="1"/>
</dbReference>
<protein>
    <recommendedName>
        <fullName evidence="2">Nephrocystin 3-like N-terminal domain-containing protein</fullName>
    </recommendedName>
</protein>
<proteinExistence type="predicted"/>
<dbReference type="SUPFAM" id="SSF48403">
    <property type="entry name" value="Ankyrin repeat"/>
    <property type="match status" value="1"/>
</dbReference>
<evidence type="ECO:0000313" key="4">
    <source>
        <dbReference type="Proteomes" id="UP000566819"/>
    </source>
</evidence>
<dbReference type="Proteomes" id="UP000566819">
    <property type="component" value="Unassembled WGS sequence"/>
</dbReference>
<dbReference type="OrthoDB" id="5430777at2759"/>
<evidence type="ECO:0000313" key="3">
    <source>
        <dbReference type="EMBL" id="KAF4618351.1"/>
    </source>
</evidence>
<organism evidence="3 4">
    <name type="scientific">Cudoniella acicularis</name>
    <dbReference type="NCBI Taxonomy" id="354080"/>
    <lineage>
        <taxon>Eukaryota</taxon>
        <taxon>Fungi</taxon>
        <taxon>Dikarya</taxon>
        <taxon>Ascomycota</taxon>
        <taxon>Pezizomycotina</taxon>
        <taxon>Leotiomycetes</taxon>
        <taxon>Helotiales</taxon>
        <taxon>Tricladiaceae</taxon>
        <taxon>Cudoniella</taxon>
    </lineage>
</organism>
<dbReference type="InterPro" id="IPR036770">
    <property type="entry name" value="Ankyrin_rpt-contain_sf"/>
</dbReference>
<feature type="domain" description="Nephrocystin 3-like N-terminal" evidence="2">
    <location>
        <begin position="244"/>
        <end position="335"/>
    </location>
</feature>
<evidence type="ECO:0000256" key="1">
    <source>
        <dbReference type="ARBA" id="ARBA00022737"/>
    </source>
</evidence>
<dbReference type="AlphaFoldDB" id="A0A8H4QX35"/>
<keyword evidence="1" id="KW-0677">Repeat</keyword>
<evidence type="ECO:0000259" key="2">
    <source>
        <dbReference type="Pfam" id="PF24883"/>
    </source>
</evidence>
<keyword evidence="4" id="KW-1185">Reference proteome</keyword>
<dbReference type="InterPro" id="IPR056884">
    <property type="entry name" value="NPHP3-like_N"/>
</dbReference>
<reference evidence="3 4" key="1">
    <citation type="submission" date="2020-03" db="EMBL/GenBank/DDBJ databases">
        <title>Draft Genome Sequence of Cudoniella acicularis.</title>
        <authorList>
            <person name="Buettner E."/>
            <person name="Kellner H."/>
        </authorList>
    </citation>
    <scope>NUCLEOTIDE SEQUENCE [LARGE SCALE GENOMIC DNA]</scope>
    <source>
        <strain evidence="3 4">DSM 108380</strain>
    </source>
</reference>
<dbReference type="EMBL" id="JAAMPI010002128">
    <property type="protein sequence ID" value="KAF4618351.1"/>
    <property type="molecule type" value="Genomic_DNA"/>
</dbReference>
<dbReference type="Gene3D" id="1.25.40.20">
    <property type="entry name" value="Ankyrin repeat-containing domain"/>
    <property type="match status" value="1"/>
</dbReference>
<comment type="caution">
    <text evidence="3">The sequence shown here is derived from an EMBL/GenBank/DDBJ whole genome shotgun (WGS) entry which is preliminary data.</text>
</comment>
<accession>A0A8H4QX35</accession>